<protein>
    <submittedName>
        <fullName evidence="1">Uncharacterized protein</fullName>
    </submittedName>
</protein>
<dbReference type="AlphaFoldDB" id="A0A318H6X5"/>
<dbReference type="Proteomes" id="UP000247781">
    <property type="component" value="Unassembled WGS sequence"/>
</dbReference>
<name>A0A318H6X5_9MYCO</name>
<proteinExistence type="predicted"/>
<evidence type="ECO:0000313" key="2">
    <source>
        <dbReference type="Proteomes" id="UP000247781"/>
    </source>
</evidence>
<keyword evidence="2" id="KW-1185">Reference proteome</keyword>
<accession>A0A318H6X5</accession>
<organism evidence="1 2">
    <name type="scientific">Mycolicibacterium moriokaense</name>
    <dbReference type="NCBI Taxonomy" id="39691"/>
    <lineage>
        <taxon>Bacteria</taxon>
        <taxon>Bacillati</taxon>
        <taxon>Actinomycetota</taxon>
        <taxon>Actinomycetes</taxon>
        <taxon>Mycobacteriales</taxon>
        <taxon>Mycobacteriaceae</taxon>
        <taxon>Mycolicibacterium</taxon>
    </lineage>
</organism>
<evidence type="ECO:0000313" key="1">
    <source>
        <dbReference type="EMBL" id="PXW97385.1"/>
    </source>
</evidence>
<reference evidence="1 2" key="2">
    <citation type="submission" date="2018-06" db="EMBL/GenBank/DDBJ databases">
        <title>Sequencing of bacterial isolates from soil warming experiment in Harvard Forest, Massachusetts, USA.</title>
        <authorList>
            <person name="Deangelis K.PhD."/>
        </authorList>
    </citation>
    <scope>NUCLEOTIDE SEQUENCE [LARGE SCALE GENOMIC DNA]</scope>
    <source>
        <strain evidence="1 2">GAS496</strain>
    </source>
</reference>
<comment type="caution">
    <text evidence="1">The sequence shown here is derived from an EMBL/GenBank/DDBJ whole genome shotgun (WGS) entry which is preliminary data.</text>
</comment>
<reference evidence="2" key="1">
    <citation type="submission" date="2018-05" db="EMBL/GenBank/DDBJ databases">
        <authorList>
            <person name="Deangelis K."/>
            <person name="Huntemann M."/>
            <person name="Clum A."/>
            <person name="Pillay M."/>
            <person name="Palaniappan K."/>
            <person name="Varghese N."/>
            <person name="Mikhailova N."/>
            <person name="Stamatis D."/>
            <person name="Reddy T."/>
            <person name="Daum C."/>
            <person name="Shapiro N."/>
            <person name="Ivanova N."/>
            <person name="Kyrpides N."/>
            <person name="Woyke T."/>
        </authorList>
    </citation>
    <scope>NUCLEOTIDE SEQUENCE [LARGE SCALE GENOMIC DNA]</scope>
    <source>
        <strain evidence="2">GAS496</strain>
    </source>
</reference>
<sequence>MRVDGVLSKYRSTSRSWEADLMQAAYLLELLCRYRLEAEASRATLYANIHQLVVAGNVARADDLRRFIPATEATVVTLDLLGEALRDRIVALRSAILPVKTSPTPRWAESWRSLRPNRHTSSY</sequence>
<dbReference type="EMBL" id="QJJU01000048">
    <property type="protein sequence ID" value="PXW97385.1"/>
    <property type="molecule type" value="Genomic_DNA"/>
</dbReference>
<gene>
    <name evidence="1" type="ORF">C8E89_1486</name>
</gene>